<sequence>MASTEFFLGCLVNVSSLVLTSETKLDEPIKVLFKCVRKLSAFLVSLWWRC</sequence>
<proteinExistence type="predicted"/>
<reference evidence="1" key="1">
    <citation type="submission" date="2022-06" db="EMBL/GenBank/DDBJ databases">
        <authorList>
            <person name="Goudenege D."/>
            <person name="Le Roux F."/>
        </authorList>
    </citation>
    <scope>NUCLEOTIDE SEQUENCE</scope>
    <source>
        <strain evidence="1">12-063</strain>
    </source>
</reference>
<gene>
    <name evidence="1" type="ORF">VAE063_950528</name>
</gene>
<evidence type="ECO:0000313" key="2">
    <source>
        <dbReference type="Proteomes" id="UP001152658"/>
    </source>
</evidence>
<comment type="caution">
    <text evidence="1">The sequence shown here is derived from an EMBL/GenBank/DDBJ whole genome shotgun (WGS) entry which is preliminary data.</text>
</comment>
<dbReference type="EMBL" id="CALYLK010000136">
    <property type="protein sequence ID" value="CAH8237413.1"/>
    <property type="molecule type" value="Genomic_DNA"/>
</dbReference>
<protein>
    <submittedName>
        <fullName evidence="1">Uncharacterized protein</fullName>
    </submittedName>
</protein>
<dbReference type="Proteomes" id="UP001152658">
    <property type="component" value="Unassembled WGS sequence"/>
</dbReference>
<accession>A0ABM9FS91</accession>
<organism evidence="1 2">
    <name type="scientific">Vibrio aestuarianus</name>
    <dbReference type="NCBI Taxonomy" id="28171"/>
    <lineage>
        <taxon>Bacteria</taxon>
        <taxon>Pseudomonadati</taxon>
        <taxon>Pseudomonadota</taxon>
        <taxon>Gammaproteobacteria</taxon>
        <taxon>Vibrionales</taxon>
        <taxon>Vibrionaceae</taxon>
        <taxon>Vibrio</taxon>
    </lineage>
</organism>
<keyword evidence="2" id="KW-1185">Reference proteome</keyword>
<evidence type="ECO:0000313" key="1">
    <source>
        <dbReference type="EMBL" id="CAH8237413.1"/>
    </source>
</evidence>
<name>A0ABM9FS91_9VIBR</name>